<organism evidence="2 3">
    <name type="scientific">Puniceibacterium sediminis</name>
    <dbReference type="NCBI Taxonomy" id="1608407"/>
    <lineage>
        <taxon>Bacteria</taxon>
        <taxon>Pseudomonadati</taxon>
        <taxon>Pseudomonadota</taxon>
        <taxon>Alphaproteobacteria</taxon>
        <taxon>Rhodobacterales</taxon>
        <taxon>Paracoccaceae</taxon>
        <taxon>Puniceibacterium</taxon>
    </lineage>
</organism>
<dbReference type="Pfam" id="PF00700">
    <property type="entry name" value="Flagellin_C"/>
    <property type="match status" value="1"/>
</dbReference>
<feature type="domain" description="Flagellin C-terminal" evidence="1">
    <location>
        <begin position="256"/>
        <end position="330"/>
    </location>
</feature>
<keyword evidence="3" id="KW-1185">Reference proteome</keyword>
<dbReference type="AlphaFoldDB" id="A0A238VS57"/>
<dbReference type="SUPFAM" id="SSF64518">
    <property type="entry name" value="Phase 1 flagellin"/>
    <property type="match status" value="1"/>
</dbReference>
<dbReference type="InterPro" id="IPR046358">
    <property type="entry name" value="Flagellin_C"/>
</dbReference>
<evidence type="ECO:0000313" key="2">
    <source>
        <dbReference type="EMBL" id="SNR37078.1"/>
    </source>
</evidence>
<accession>A0A238VS57</accession>
<keyword evidence="2" id="KW-0966">Cell projection</keyword>
<dbReference type="OrthoDB" id="7312911at2"/>
<evidence type="ECO:0000313" key="3">
    <source>
        <dbReference type="Proteomes" id="UP000198417"/>
    </source>
</evidence>
<proteinExistence type="predicted"/>
<evidence type="ECO:0000259" key="1">
    <source>
        <dbReference type="Pfam" id="PF00700"/>
    </source>
</evidence>
<keyword evidence="2" id="KW-0282">Flagellum</keyword>
<dbReference type="RefSeq" id="WP_089269402.1">
    <property type="nucleotide sequence ID" value="NZ_FZNN01000003.1"/>
</dbReference>
<dbReference type="Proteomes" id="UP000198417">
    <property type="component" value="Unassembled WGS sequence"/>
</dbReference>
<sequence>MQSIGDMAQTLVMRHHQTKLREQINFLGVELTTGVVQDKAAHLGGDLTVLATLDRSLMALDGFRVATAEATYVADVMQTALGQLQNRIEDLSPGLLNVELVTSETLRTSMARDAENALEATLASLNSTAAGRAVFGGVATDRAAISDADTILNALRIELAGETTLAGIQTKLDAWFDTPGGGFETIAYEGSTTSVADTRLSSTDTAKLDVRADDPVFRDMIKALSMAALSSDATLAFPQGLKAEIIFSSGAQMVNAQSELTDLRAGVGNLQARIEETETRNASERTATQLARLKLIGADQYETAVRLQDVQVQLEALYSVTARASRMSFVEFM</sequence>
<reference evidence="2 3" key="1">
    <citation type="submission" date="2017-06" db="EMBL/GenBank/DDBJ databases">
        <authorList>
            <person name="Kim H.J."/>
            <person name="Triplett B.A."/>
        </authorList>
    </citation>
    <scope>NUCLEOTIDE SEQUENCE [LARGE SCALE GENOMIC DNA]</scope>
    <source>
        <strain evidence="2 3">DSM 29052</strain>
    </source>
</reference>
<name>A0A238VS57_9RHOB</name>
<dbReference type="EMBL" id="FZNN01000003">
    <property type="protein sequence ID" value="SNR37078.1"/>
    <property type="molecule type" value="Genomic_DNA"/>
</dbReference>
<keyword evidence="2" id="KW-0969">Cilium</keyword>
<protein>
    <submittedName>
        <fullName evidence="2">Flagellar hook-associated protein 3 FlgL</fullName>
    </submittedName>
</protein>
<gene>
    <name evidence="2" type="ORF">SAMN06265370_10382</name>
</gene>
<dbReference type="Gene3D" id="1.20.1330.10">
    <property type="entry name" value="f41 fragment of flagellin, N-terminal domain"/>
    <property type="match status" value="1"/>
</dbReference>